<evidence type="ECO:0000313" key="2">
    <source>
        <dbReference type="EMBL" id="MDF1585255.1"/>
    </source>
</evidence>
<gene>
    <name evidence="2" type="ORF">PZ740_02520</name>
</gene>
<organism evidence="2 3">
    <name type="scientific">Marinimicrococcus flavescens</name>
    <dbReference type="NCBI Taxonomy" id="3031815"/>
    <lineage>
        <taxon>Bacteria</taxon>
        <taxon>Pseudomonadati</taxon>
        <taxon>Pseudomonadota</taxon>
        <taxon>Alphaproteobacteria</taxon>
        <taxon>Geminicoccales</taxon>
        <taxon>Geminicoccaceae</taxon>
        <taxon>Marinimicrococcus</taxon>
    </lineage>
</organism>
<proteinExistence type="predicted"/>
<sequence>MREAVAVFHDFAALESAVDELRDAGFAKDDISLLAGEDTVERKLGHSYSRVEELEDEPDVPRTAFVSSETIGRREDMVISSLTTLPTLLAAGVVVASAGAVAAALAGTALAGAMVGTALARWMDKRHAAWLEEQLERGGILLWVRTPDEMAERKAITVLTRHSAHDVHIHEIPRAG</sequence>
<dbReference type="RefSeq" id="WP_327787669.1">
    <property type="nucleotide sequence ID" value="NZ_JARGEQ010000016.1"/>
</dbReference>
<keyword evidence="3" id="KW-1185">Reference proteome</keyword>
<evidence type="ECO:0000313" key="3">
    <source>
        <dbReference type="Proteomes" id="UP001301140"/>
    </source>
</evidence>
<keyword evidence="1" id="KW-1133">Transmembrane helix</keyword>
<keyword evidence="1" id="KW-0812">Transmembrane</keyword>
<comment type="caution">
    <text evidence="2">The sequence shown here is derived from an EMBL/GenBank/DDBJ whole genome shotgun (WGS) entry which is preliminary data.</text>
</comment>
<dbReference type="EMBL" id="JARGEQ010000016">
    <property type="protein sequence ID" value="MDF1585255.1"/>
    <property type="molecule type" value="Genomic_DNA"/>
</dbReference>
<evidence type="ECO:0008006" key="4">
    <source>
        <dbReference type="Google" id="ProtNLM"/>
    </source>
</evidence>
<dbReference type="Proteomes" id="UP001301140">
    <property type="component" value="Unassembled WGS sequence"/>
</dbReference>
<name>A0AAP3XQN7_9PROT</name>
<feature type="transmembrane region" description="Helical" evidence="1">
    <location>
        <begin position="87"/>
        <end position="120"/>
    </location>
</feature>
<evidence type="ECO:0000256" key="1">
    <source>
        <dbReference type="SAM" id="Phobius"/>
    </source>
</evidence>
<reference evidence="2 3" key="1">
    <citation type="submission" date="2023-03" db="EMBL/GenBank/DDBJ databases">
        <title>YIM 152171 draft genome.</title>
        <authorList>
            <person name="Yang Z."/>
        </authorList>
    </citation>
    <scope>NUCLEOTIDE SEQUENCE [LARGE SCALE GENOMIC DNA]</scope>
    <source>
        <strain evidence="2 3">YIM 152171</strain>
    </source>
</reference>
<keyword evidence="1" id="KW-0472">Membrane</keyword>
<accession>A0AAP3XQN7</accession>
<protein>
    <recommendedName>
        <fullName evidence="4">DUF1269 domain-containing protein</fullName>
    </recommendedName>
</protein>
<dbReference type="AlphaFoldDB" id="A0AAP3XQN7"/>